<organism evidence="1">
    <name type="scientific">Microvirga ossetica</name>
    <dbReference type="NCBI Taxonomy" id="1882682"/>
    <lineage>
        <taxon>Bacteria</taxon>
        <taxon>Pseudomonadati</taxon>
        <taxon>Pseudomonadota</taxon>
        <taxon>Alphaproteobacteria</taxon>
        <taxon>Hyphomicrobiales</taxon>
        <taxon>Methylobacteriaceae</taxon>
        <taxon>Microvirga</taxon>
    </lineage>
</organism>
<proteinExistence type="predicted"/>
<gene>
    <name evidence="1" type="ORF">BB934_12930</name>
</gene>
<name>A0A1B2EG95_9HYPH</name>
<dbReference type="KEGG" id="moc:BB934_12930"/>
<evidence type="ECO:0000313" key="1">
    <source>
        <dbReference type="EMBL" id="ANY79003.1"/>
    </source>
</evidence>
<dbReference type="AlphaFoldDB" id="A0A1B2EG95"/>
<protein>
    <recommendedName>
        <fullName evidence="2">DUF2946 domain-containing protein</fullName>
    </recommendedName>
</protein>
<evidence type="ECO:0008006" key="2">
    <source>
        <dbReference type="Google" id="ProtNLM"/>
    </source>
</evidence>
<reference evidence="1" key="1">
    <citation type="submission" date="2016-07" db="EMBL/GenBank/DDBJ databases">
        <title>Microvirga ossetica sp. nov. a new species of rhizobia isolated from root nodules of the legume species Vicia alpestris Steven originated from North Ossetia region in the Caucasus.</title>
        <authorList>
            <person name="Safronova V.I."/>
            <person name="Kuznetsova I.G."/>
            <person name="Sazanova A.L."/>
            <person name="Belimov A."/>
            <person name="Andronov E."/>
            <person name="Osledkin Y.S."/>
            <person name="Onishchuk O.P."/>
            <person name="Kurchak O.N."/>
            <person name="Shaposhnikov A.I."/>
            <person name="Willems A."/>
            <person name="Tikhonovich I.A."/>
        </authorList>
    </citation>
    <scope>NUCLEOTIDE SEQUENCE [LARGE SCALE GENOMIC DNA]</scope>
    <source>
        <strain evidence="1">V5/3M</strain>
    </source>
</reference>
<accession>A0A1B2EG95</accession>
<sequence length="138" mass="13970">MTSDSEKISVPAMTRRAPRTGWTRAAIAAVMAYAFVLQLVLLSVSGAFHAAAAAEAQGIICLQDGSSAPDHGPKKAHENLCCTVSCHGAGATGPAPVAAILERIEPVAAAADLSGDASDLRLTSTVLPLGSRAPPRLG</sequence>
<dbReference type="EMBL" id="CP016616">
    <property type="protein sequence ID" value="ANY79003.1"/>
    <property type="molecule type" value="Genomic_DNA"/>
</dbReference>